<evidence type="ECO:0000256" key="8">
    <source>
        <dbReference type="SAM" id="SignalP"/>
    </source>
</evidence>
<gene>
    <name evidence="10" type="ORF">Sliba_21740</name>
    <name evidence="11" type="ORF">STRLI_002187</name>
</gene>
<dbReference type="GO" id="GO:0006508">
    <property type="term" value="P:proteolysis"/>
    <property type="evidence" value="ECO:0007669"/>
    <property type="project" value="UniProtKB-KW"/>
</dbReference>
<keyword evidence="3 5" id="KW-0378">Hydrolase</keyword>
<feature type="active site" description="Charge relay system" evidence="5">
    <location>
        <position position="62"/>
    </location>
</feature>
<evidence type="ECO:0000256" key="2">
    <source>
        <dbReference type="ARBA" id="ARBA00022670"/>
    </source>
</evidence>
<sequence>MGFTRTLRAVGGVAVAGALLFTAAPTASADYIRDGQWALDAFNPQKVWKESTGKNVTVAVIDSGVNGDHVDLKGNVLPGKNFDTGGGTANHETGDDHGTAMAALIAGHGHGAGHADGIMGLAPDAKILPVKVNNTIGGTANGIDGPIRYAVDHGAKVINMSFVNTRLNEQEKDAINYAVKKDVLLVGGSGNEGSGKPLYPAAAPGVLAVGAVAKDGQVLAESNYGPHIRLIAPGEKIYSAGTSTKYRQATGTSDATAYVSAAAALVRSKFPDLTAGQVANRLTKTAITPDGKTGITSPDPKYGYGVIRPYRALSEDIPDGSKNGPLTMPKDSEPSAGAGADAPGNEAQESASDKAGSLSPLALAGMALGVVVVLGIVIGVVVASKKRRNGPPPGGTGFGGPGGGSGVPPQQQFGAYPQPGGPGAYPQSGAPGAYPQSGAPGAYPSAPPTQPPGQ</sequence>
<keyword evidence="7" id="KW-0812">Transmembrane</keyword>
<feature type="region of interest" description="Disordered" evidence="6">
    <location>
        <begin position="385"/>
        <end position="454"/>
    </location>
</feature>
<dbReference type="PANTHER" id="PTHR43806:SF11">
    <property type="entry name" value="CEREVISIN-RELATED"/>
    <property type="match status" value="1"/>
</dbReference>
<dbReference type="EMBL" id="BLIP01000001">
    <property type="protein sequence ID" value="GFE21721.1"/>
    <property type="molecule type" value="Genomic_DNA"/>
</dbReference>
<evidence type="ECO:0000256" key="6">
    <source>
        <dbReference type="SAM" id="MobiDB-lite"/>
    </source>
</evidence>
<evidence type="ECO:0000313" key="10">
    <source>
        <dbReference type="EMBL" id="GFE21721.1"/>
    </source>
</evidence>
<dbReference type="InterPro" id="IPR015500">
    <property type="entry name" value="Peptidase_S8_subtilisin-rel"/>
</dbReference>
<dbReference type="Pfam" id="PF00082">
    <property type="entry name" value="Peptidase_S8"/>
    <property type="match status" value="1"/>
</dbReference>
<keyword evidence="4 5" id="KW-0720">Serine protease</keyword>
<dbReference type="Gene3D" id="3.40.50.200">
    <property type="entry name" value="Peptidase S8/S53 domain"/>
    <property type="match status" value="1"/>
</dbReference>
<feature type="signal peptide" evidence="8">
    <location>
        <begin position="1"/>
        <end position="29"/>
    </location>
</feature>
<dbReference type="AlphaFoldDB" id="A0A640TGT1"/>
<dbReference type="PRINTS" id="PR00723">
    <property type="entry name" value="SUBTILISIN"/>
</dbReference>
<keyword evidence="8" id="KW-0732">Signal</keyword>
<dbReference type="InterPro" id="IPR023827">
    <property type="entry name" value="Peptidase_S8_Asp-AS"/>
</dbReference>
<feature type="transmembrane region" description="Helical" evidence="7">
    <location>
        <begin position="361"/>
        <end position="383"/>
    </location>
</feature>
<accession>A0A640TGT1</accession>
<evidence type="ECO:0000256" key="5">
    <source>
        <dbReference type="PROSITE-ProRule" id="PRU01240"/>
    </source>
</evidence>
<keyword evidence="2 5" id="KW-0645">Protease</keyword>
<dbReference type="PANTHER" id="PTHR43806">
    <property type="entry name" value="PEPTIDASE S8"/>
    <property type="match status" value="1"/>
</dbReference>
<protein>
    <submittedName>
        <fullName evidence="11">S8 family serine peptidase</fullName>
    </submittedName>
</protein>
<feature type="domain" description="Peptidase S8/S53" evidence="9">
    <location>
        <begin position="53"/>
        <end position="305"/>
    </location>
</feature>
<feature type="active site" description="Charge relay system" evidence="5">
    <location>
        <position position="97"/>
    </location>
</feature>
<dbReference type="RefSeq" id="WP_159485898.1">
    <property type="nucleotide sequence ID" value="NZ_BLIP01000001.1"/>
</dbReference>
<dbReference type="SUPFAM" id="SSF52743">
    <property type="entry name" value="Subtilisin-like"/>
    <property type="match status" value="1"/>
</dbReference>
<dbReference type="InterPro" id="IPR050131">
    <property type="entry name" value="Peptidase_S8_subtilisin-like"/>
</dbReference>
<keyword evidence="7" id="KW-0472">Membrane</keyword>
<evidence type="ECO:0000313" key="12">
    <source>
        <dbReference type="Proteomes" id="UP000429552"/>
    </source>
</evidence>
<dbReference type="InterPro" id="IPR036852">
    <property type="entry name" value="Peptidase_S8/S53_dom_sf"/>
</dbReference>
<dbReference type="InterPro" id="IPR000209">
    <property type="entry name" value="Peptidase_S8/S53_dom"/>
</dbReference>
<feature type="active site" description="Charge relay system" evidence="5">
    <location>
        <position position="253"/>
    </location>
</feature>
<evidence type="ECO:0000256" key="3">
    <source>
        <dbReference type="ARBA" id="ARBA00022801"/>
    </source>
</evidence>
<feature type="chain" id="PRO_5024868091" evidence="8">
    <location>
        <begin position="30"/>
        <end position="454"/>
    </location>
</feature>
<feature type="compositionally biased region" description="Pro residues" evidence="6">
    <location>
        <begin position="445"/>
        <end position="454"/>
    </location>
</feature>
<name>A0A640TGT1_STRNI</name>
<reference evidence="11 13" key="2">
    <citation type="submission" date="2022-12" db="EMBL/GenBank/DDBJ databases">
        <authorList>
            <person name="Ruckert C."/>
            <person name="Busche T."/>
            <person name="Kalinowski J."/>
            <person name="Wittmann C."/>
        </authorList>
    </citation>
    <scope>NUCLEOTIDE SEQUENCE [LARGE SCALE GENOMIC DNA]</scope>
    <source>
        <strain evidence="11 13">DSM 40555</strain>
    </source>
</reference>
<evidence type="ECO:0000256" key="7">
    <source>
        <dbReference type="SAM" id="Phobius"/>
    </source>
</evidence>
<evidence type="ECO:0000313" key="13">
    <source>
        <dbReference type="Proteomes" id="UP001210609"/>
    </source>
</evidence>
<evidence type="ECO:0000256" key="1">
    <source>
        <dbReference type="ARBA" id="ARBA00011073"/>
    </source>
</evidence>
<keyword evidence="13" id="KW-1185">Reference proteome</keyword>
<evidence type="ECO:0000259" key="9">
    <source>
        <dbReference type="Pfam" id="PF00082"/>
    </source>
</evidence>
<reference evidence="10 12" key="1">
    <citation type="submission" date="2019-12" db="EMBL/GenBank/DDBJ databases">
        <title>Whole genome shotgun sequence of Streptomyces libani subsp. libani NBRC 13452.</title>
        <authorList>
            <person name="Ichikawa N."/>
            <person name="Kimura A."/>
            <person name="Kitahashi Y."/>
            <person name="Komaki H."/>
            <person name="Tamura T."/>
        </authorList>
    </citation>
    <scope>NUCLEOTIDE SEQUENCE [LARGE SCALE GENOMIC DNA]</scope>
    <source>
        <strain evidence="10 12">NBRC 13452</strain>
    </source>
</reference>
<dbReference type="PROSITE" id="PS51892">
    <property type="entry name" value="SUBTILASE"/>
    <property type="match status" value="1"/>
</dbReference>
<feature type="compositionally biased region" description="Gly residues" evidence="6">
    <location>
        <begin position="395"/>
        <end position="406"/>
    </location>
</feature>
<keyword evidence="7" id="KW-1133">Transmembrane helix</keyword>
<dbReference type="EMBL" id="CP114202">
    <property type="protein sequence ID" value="WAT96366.1"/>
    <property type="molecule type" value="Genomic_DNA"/>
</dbReference>
<feature type="compositionally biased region" description="Low complexity" evidence="6">
    <location>
        <begin position="407"/>
        <end position="444"/>
    </location>
</feature>
<evidence type="ECO:0000313" key="11">
    <source>
        <dbReference type="EMBL" id="WAT96366.1"/>
    </source>
</evidence>
<dbReference type="Proteomes" id="UP001210609">
    <property type="component" value="Chromosome"/>
</dbReference>
<dbReference type="PROSITE" id="PS00136">
    <property type="entry name" value="SUBTILASE_ASP"/>
    <property type="match status" value="1"/>
</dbReference>
<organism evidence="10 12">
    <name type="scientific">Streptomyces nigrescens</name>
    <dbReference type="NCBI Taxonomy" id="1920"/>
    <lineage>
        <taxon>Bacteria</taxon>
        <taxon>Bacillati</taxon>
        <taxon>Actinomycetota</taxon>
        <taxon>Actinomycetes</taxon>
        <taxon>Kitasatosporales</taxon>
        <taxon>Streptomycetaceae</taxon>
        <taxon>Streptomyces</taxon>
    </lineage>
</organism>
<evidence type="ECO:0000256" key="4">
    <source>
        <dbReference type="ARBA" id="ARBA00022825"/>
    </source>
</evidence>
<feature type="region of interest" description="Disordered" evidence="6">
    <location>
        <begin position="314"/>
        <end position="353"/>
    </location>
</feature>
<proteinExistence type="inferred from homology"/>
<dbReference type="Proteomes" id="UP000429552">
    <property type="component" value="Unassembled WGS sequence"/>
</dbReference>
<dbReference type="GO" id="GO:0004252">
    <property type="term" value="F:serine-type endopeptidase activity"/>
    <property type="evidence" value="ECO:0007669"/>
    <property type="project" value="UniProtKB-UniRule"/>
</dbReference>
<comment type="similarity">
    <text evidence="1 5">Belongs to the peptidase S8 family.</text>
</comment>